<evidence type="ECO:0000313" key="2">
    <source>
        <dbReference type="EMBL" id="SHN71412.1"/>
    </source>
</evidence>
<dbReference type="EMBL" id="LT670849">
    <property type="protein sequence ID" value="SHN71412.1"/>
    <property type="molecule type" value="Genomic_DNA"/>
</dbReference>
<dbReference type="CDD" id="cd04301">
    <property type="entry name" value="NAT_SF"/>
    <property type="match status" value="1"/>
</dbReference>
<dbReference type="InterPro" id="IPR016181">
    <property type="entry name" value="Acyl_CoA_acyltransferase"/>
</dbReference>
<protein>
    <submittedName>
        <fullName evidence="2">Protein N-acetyltransferase, RimJ/RimL family</fullName>
    </submittedName>
</protein>
<dbReference type="SUPFAM" id="SSF55729">
    <property type="entry name" value="Acyl-CoA N-acyltransferases (Nat)"/>
    <property type="match status" value="1"/>
</dbReference>
<dbReference type="Gene3D" id="3.40.630.30">
    <property type="match status" value="1"/>
</dbReference>
<dbReference type="OrthoDB" id="9807426at2"/>
<dbReference type="Pfam" id="PF13302">
    <property type="entry name" value="Acetyltransf_3"/>
    <property type="match status" value="1"/>
</dbReference>
<dbReference type="AlphaFoldDB" id="A0A1M7TL06"/>
<name>A0A1M7TL06_9BRAD</name>
<keyword evidence="3" id="KW-1185">Reference proteome</keyword>
<dbReference type="Proteomes" id="UP000184096">
    <property type="component" value="Chromosome I"/>
</dbReference>
<reference evidence="3" key="1">
    <citation type="submission" date="2016-11" db="EMBL/GenBank/DDBJ databases">
        <authorList>
            <person name="Varghese N."/>
            <person name="Submissions S."/>
        </authorList>
    </citation>
    <scope>NUCLEOTIDE SEQUENCE [LARGE SCALE GENOMIC DNA]</scope>
    <source>
        <strain evidence="3">GAS401</strain>
    </source>
</reference>
<dbReference type="InterPro" id="IPR000182">
    <property type="entry name" value="GNAT_dom"/>
</dbReference>
<dbReference type="PROSITE" id="PS51186">
    <property type="entry name" value="GNAT"/>
    <property type="match status" value="1"/>
</dbReference>
<dbReference type="RefSeq" id="WP_072817752.1">
    <property type="nucleotide sequence ID" value="NZ_LT670849.1"/>
</dbReference>
<gene>
    <name evidence="2" type="ORF">SAMN05444170_2021</name>
</gene>
<evidence type="ECO:0000313" key="3">
    <source>
        <dbReference type="Proteomes" id="UP000184096"/>
    </source>
</evidence>
<accession>A0A1M7TL06</accession>
<proteinExistence type="predicted"/>
<keyword evidence="2" id="KW-0808">Transferase</keyword>
<organism evidence="2 3">
    <name type="scientific">Bradyrhizobium erythrophlei</name>
    <dbReference type="NCBI Taxonomy" id="1437360"/>
    <lineage>
        <taxon>Bacteria</taxon>
        <taxon>Pseudomonadati</taxon>
        <taxon>Pseudomonadota</taxon>
        <taxon>Alphaproteobacteria</taxon>
        <taxon>Hyphomicrobiales</taxon>
        <taxon>Nitrobacteraceae</taxon>
        <taxon>Bradyrhizobium</taxon>
    </lineage>
</organism>
<sequence>MTPANYTVREQLRDGRPLLIRALEPNDEGDMLAAIDRTSAESLQRRFFVTKRGFSDKERAFFMNTDFVNHVALVAVIDEDSGPAIVGGGRYVVTGPGEAEVAFVVVDAFQGQGIGALLTRHLTGLARAAGLKELVADVLPENMAMRKVLGKFGFRTARSLDPQVVHLTLPLV</sequence>
<dbReference type="GO" id="GO:0016747">
    <property type="term" value="F:acyltransferase activity, transferring groups other than amino-acyl groups"/>
    <property type="evidence" value="ECO:0007669"/>
    <property type="project" value="InterPro"/>
</dbReference>
<feature type="domain" description="N-acetyltransferase" evidence="1">
    <location>
        <begin position="18"/>
        <end position="172"/>
    </location>
</feature>
<evidence type="ECO:0000259" key="1">
    <source>
        <dbReference type="PROSITE" id="PS51186"/>
    </source>
</evidence>